<feature type="transmembrane region" description="Helical" evidence="1">
    <location>
        <begin position="41"/>
        <end position="64"/>
    </location>
</feature>
<comment type="caution">
    <text evidence="2">The sequence shown here is derived from an EMBL/GenBank/DDBJ whole genome shotgun (WGS) entry which is preliminary data.</text>
</comment>
<accession>A0ABP7B230</accession>
<keyword evidence="1" id="KW-0472">Membrane</keyword>
<dbReference type="Pfam" id="PF11361">
    <property type="entry name" value="DUF3159"/>
    <property type="match status" value="1"/>
</dbReference>
<dbReference type="EMBL" id="BAAAZP010000009">
    <property type="protein sequence ID" value="GAA3646828.1"/>
    <property type="molecule type" value="Genomic_DNA"/>
</dbReference>
<reference evidence="3" key="1">
    <citation type="journal article" date="2019" name="Int. J. Syst. Evol. Microbiol.">
        <title>The Global Catalogue of Microorganisms (GCM) 10K type strain sequencing project: providing services to taxonomists for standard genome sequencing and annotation.</title>
        <authorList>
            <consortium name="The Broad Institute Genomics Platform"/>
            <consortium name="The Broad Institute Genome Sequencing Center for Infectious Disease"/>
            <person name="Wu L."/>
            <person name="Ma J."/>
        </authorList>
    </citation>
    <scope>NUCLEOTIDE SEQUENCE [LARGE SCALE GENOMIC DNA]</scope>
    <source>
        <strain evidence="3">JCM 16904</strain>
    </source>
</reference>
<organism evidence="2 3">
    <name type="scientific">Nonomuraea antimicrobica</name>
    <dbReference type="NCBI Taxonomy" id="561173"/>
    <lineage>
        <taxon>Bacteria</taxon>
        <taxon>Bacillati</taxon>
        <taxon>Actinomycetota</taxon>
        <taxon>Actinomycetes</taxon>
        <taxon>Streptosporangiales</taxon>
        <taxon>Streptosporangiaceae</taxon>
        <taxon>Nonomuraea</taxon>
    </lineage>
</organism>
<evidence type="ECO:0008006" key="4">
    <source>
        <dbReference type="Google" id="ProtNLM"/>
    </source>
</evidence>
<proteinExistence type="predicted"/>
<evidence type="ECO:0000256" key="1">
    <source>
        <dbReference type="SAM" id="Phobius"/>
    </source>
</evidence>
<feature type="transmembrane region" description="Helical" evidence="1">
    <location>
        <begin position="152"/>
        <end position="173"/>
    </location>
</feature>
<dbReference type="Proteomes" id="UP001500902">
    <property type="component" value="Unassembled WGS sequence"/>
</dbReference>
<feature type="transmembrane region" description="Helical" evidence="1">
    <location>
        <begin position="71"/>
        <end position="90"/>
    </location>
</feature>
<feature type="transmembrane region" description="Helical" evidence="1">
    <location>
        <begin position="179"/>
        <end position="201"/>
    </location>
</feature>
<gene>
    <name evidence="2" type="ORF">GCM10022224_007030</name>
</gene>
<evidence type="ECO:0000313" key="2">
    <source>
        <dbReference type="EMBL" id="GAA3646828.1"/>
    </source>
</evidence>
<name>A0ABP7B230_9ACTN</name>
<keyword evidence="1" id="KW-1133">Transmembrane helix</keyword>
<feature type="transmembrane region" description="Helical" evidence="1">
    <location>
        <begin position="96"/>
        <end position="116"/>
    </location>
</feature>
<sequence>MPLVSSHVMDTDEGQGGGRRWVAPVIDTAVPVLGFLAGYSWAGLGAGGAAAMGAAAVLVGVRLLRGDGVRVVLTATGMVGLAVAVALLTGEARNFFVLKLVRVGATAAVLGGSVLLGRPVTRFVDRARLSFLPSSWRRAVGRVTGAPHRAHVVVTAAAALVCCARLTVMVPLYLADEVWLLGLADFALGAPVSLAWGWWSIRTLARAKARHGQTHSEAAA</sequence>
<dbReference type="InterPro" id="IPR016566">
    <property type="entry name" value="UCP010219"/>
</dbReference>
<evidence type="ECO:0000313" key="3">
    <source>
        <dbReference type="Proteomes" id="UP001500902"/>
    </source>
</evidence>
<protein>
    <recommendedName>
        <fullName evidence="4">Intracellular septation protein A</fullName>
    </recommendedName>
</protein>
<keyword evidence="3" id="KW-1185">Reference proteome</keyword>
<keyword evidence="1" id="KW-0812">Transmembrane</keyword>